<evidence type="ECO:0000313" key="5">
    <source>
        <dbReference type="Proteomes" id="UP000001977"/>
    </source>
</evidence>
<evidence type="ECO:0000313" key="4">
    <source>
        <dbReference type="EMBL" id="CAJ49444.1"/>
    </source>
</evidence>
<feature type="compositionally biased region" description="Low complexity" evidence="1">
    <location>
        <begin position="32"/>
        <end position="48"/>
    </location>
</feature>
<dbReference type="EMBL" id="AM167904">
    <property type="protein sequence ID" value="CAJ49444.1"/>
    <property type="molecule type" value="Genomic_DNA"/>
</dbReference>
<reference evidence="4 5" key="1">
    <citation type="journal article" date="2006" name="J. Bacteriol.">
        <title>Comparison of the genome sequence of the poultry pathogen Bordetella avium with those of B. bronchiseptica, B. pertussis, and B. parapertussis reveals extensive diversity in surface structures associated with host interaction.</title>
        <authorList>
            <person name="Sebaihia M."/>
            <person name="Preston A."/>
            <person name="Maskell D.J."/>
            <person name="Kuzmiak H."/>
            <person name="Connell T.D."/>
            <person name="King N.D."/>
            <person name="Orndorff P.E."/>
            <person name="Miyamoto D.M."/>
            <person name="Thomson N.R."/>
            <person name="Harris D."/>
            <person name="Goble A."/>
            <person name="Lord A."/>
            <person name="Murphy L."/>
            <person name="Quail M.A."/>
            <person name="Rutter S."/>
            <person name="Squares R."/>
            <person name="Squares S."/>
            <person name="Woodward J."/>
            <person name="Parkhill J."/>
            <person name="Temple L.M."/>
        </authorList>
    </citation>
    <scope>NUCLEOTIDE SEQUENCE [LARGE SCALE GENOMIC DNA]</scope>
    <source>
        <strain evidence="4 5">197N</strain>
    </source>
</reference>
<feature type="domain" description="DUF3298" evidence="3">
    <location>
        <begin position="178"/>
        <end position="257"/>
    </location>
</feature>
<evidence type="ECO:0000259" key="3">
    <source>
        <dbReference type="Pfam" id="PF11738"/>
    </source>
</evidence>
<name>Q2L0S0_BORA1</name>
<dbReference type="Gene3D" id="3.90.640.20">
    <property type="entry name" value="Heat-shock cognate protein, ATPase"/>
    <property type="match status" value="1"/>
</dbReference>
<dbReference type="InterPro" id="IPR037126">
    <property type="entry name" value="PdaC/RsiV-like_sf"/>
</dbReference>
<feature type="region of interest" description="Disordered" evidence="1">
    <location>
        <begin position="32"/>
        <end position="51"/>
    </location>
</feature>
<keyword evidence="4" id="KW-0449">Lipoprotein</keyword>
<feature type="chain" id="PRO_5004212095" evidence="2">
    <location>
        <begin position="25"/>
        <end position="271"/>
    </location>
</feature>
<dbReference type="Pfam" id="PF11738">
    <property type="entry name" value="DUF3298"/>
    <property type="match status" value="1"/>
</dbReference>
<dbReference type="KEGG" id="bav:BAV1835"/>
<evidence type="ECO:0000256" key="2">
    <source>
        <dbReference type="SAM" id="SignalP"/>
    </source>
</evidence>
<keyword evidence="2" id="KW-0732">Signal</keyword>
<gene>
    <name evidence="4" type="ordered locus">BAV1835</name>
</gene>
<dbReference type="Gene3D" id="3.30.565.40">
    <property type="entry name" value="Fervidobacterium nodosum Rt17-B1 like"/>
    <property type="match status" value="1"/>
</dbReference>
<dbReference type="HOGENOM" id="CLU_088507_0_0_4"/>
<organism evidence="4 5">
    <name type="scientific">Bordetella avium (strain 197N)</name>
    <dbReference type="NCBI Taxonomy" id="360910"/>
    <lineage>
        <taxon>Bacteria</taxon>
        <taxon>Pseudomonadati</taxon>
        <taxon>Pseudomonadota</taxon>
        <taxon>Betaproteobacteria</taxon>
        <taxon>Burkholderiales</taxon>
        <taxon>Alcaligenaceae</taxon>
        <taxon>Bordetella</taxon>
    </lineage>
</organism>
<proteinExistence type="predicted"/>
<feature type="signal peptide" evidence="2">
    <location>
        <begin position="1"/>
        <end position="24"/>
    </location>
</feature>
<dbReference type="InterPro" id="IPR021729">
    <property type="entry name" value="DUF3298"/>
</dbReference>
<dbReference type="STRING" id="360910.BAV1835"/>
<keyword evidence="5" id="KW-1185">Reference proteome</keyword>
<accession>Q2L0S0</accession>
<dbReference type="OrthoDB" id="8610451at2"/>
<dbReference type="eggNOG" id="ENOG5032SQ9">
    <property type="taxonomic scope" value="Bacteria"/>
</dbReference>
<dbReference type="RefSeq" id="WP_012417505.1">
    <property type="nucleotide sequence ID" value="NC_010645.1"/>
</dbReference>
<dbReference type="Proteomes" id="UP000001977">
    <property type="component" value="Chromosome"/>
</dbReference>
<protein>
    <submittedName>
        <fullName evidence="4">Lipoprotein</fullName>
    </submittedName>
</protein>
<sequence length="271" mass="29292">MFPSSSLRLAACASLAFLAACSSAPPATISLPPGATAQSAPQPGAASSIGEVRTQRIEWKGSKPGCEGECPTIEIDSVAFPDIPRLSLAVDETLASLTGIDSKLRGQYNNLSEFTQYFWRTAQGRDATVFKASVKNVGQGVVSVELHTGQYFTGAAHGIPATVFLNWQLAGGHLLQLDDLLIPGRRVQYVEALRQAHQQWLASNEDAKRDPVAYNRIWPFQSTDNVAFSRDGLVAKYDAYSIAPYSQGEPELLLPWSALQGIIKPEYLGKP</sequence>
<evidence type="ECO:0000256" key="1">
    <source>
        <dbReference type="SAM" id="MobiDB-lite"/>
    </source>
</evidence>
<dbReference type="AlphaFoldDB" id="Q2L0S0"/>